<name>A0A2U8VUK7_9HYPH</name>
<dbReference type="InterPro" id="IPR037171">
    <property type="entry name" value="NagB/RpiA_transferase-like"/>
</dbReference>
<dbReference type="Gene3D" id="3.40.50.10420">
    <property type="entry name" value="NagB/RpiA/CoA transferase-like"/>
    <property type="match status" value="1"/>
</dbReference>
<evidence type="ECO:0000259" key="1">
    <source>
        <dbReference type="Pfam" id="PF02589"/>
    </source>
</evidence>
<sequence length="202" mass="21153">MSARDAILAEIRKNRPAGEHPLPAVPLFTPLVGDDLVAEFGERLKRMGGRIAEPGADDVFAGVRERLDGARVVASAVPELAGNRDLTAVARPRDVDDVDVAVVRAVFGIAETGSVLFTQDQLVVNAVAYLAQHLVVLLDPADILPNVQAAYLRPEFGQAAYAVLHTGPSATADIEGVLIHGAQGVRSLTVILCPRGGAAARG</sequence>
<dbReference type="Proteomes" id="UP000246058">
    <property type="component" value="Chromosome"/>
</dbReference>
<keyword evidence="3" id="KW-1185">Reference proteome</keyword>
<dbReference type="RefSeq" id="WP_109952018.1">
    <property type="nucleotide sequence ID" value="NZ_CP029551.1"/>
</dbReference>
<proteinExistence type="predicted"/>
<dbReference type="Pfam" id="PF02589">
    <property type="entry name" value="LUD_dom"/>
    <property type="match status" value="1"/>
</dbReference>
<dbReference type="PANTHER" id="PTHR43682">
    <property type="entry name" value="LACTATE UTILIZATION PROTEIN C"/>
    <property type="match status" value="1"/>
</dbReference>
<dbReference type="PANTHER" id="PTHR43682:SF1">
    <property type="entry name" value="LACTATE UTILIZATION PROTEIN C"/>
    <property type="match status" value="1"/>
</dbReference>
<organism evidence="2 3">
    <name type="scientific">Methylobacterium radiodurans</name>
    <dbReference type="NCBI Taxonomy" id="2202828"/>
    <lineage>
        <taxon>Bacteria</taxon>
        <taxon>Pseudomonadati</taxon>
        <taxon>Pseudomonadota</taxon>
        <taxon>Alphaproteobacteria</taxon>
        <taxon>Hyphomicrobiales</taxon>
        <taxon>Methylobacteriaceae</taxon>
        <taxon>Methylobacterium</taxon>
    </lineage>
</organism>
<feature type="domain" description="LUD" evidence="1">
    <location>
        <begin position="93"/>
        <end position="192"/>
    </location>
</feature>
<dbReference type="AlphaFoldDB" id="A0A2U8VUK7"/>
<protein>
    <recommendedName>
        <fullName evidence="1">LUD domain-containing protein</fullName>
    </recommendedName>
</protein>
<accession>A0A2U8VUK7</accession>
<dbReference type="InterPro" id="IPR003741">
    <property type="entry name" value="LUD_dom"/>
</dbReference>
<dbReference type="KEGG" id="meti:DK427_15310"/>
<gene>
    <name evidence="2" type="ORF">DK427_15310</name>
</gene>
<dbReference type="InterPro" id="IPR024185">
    <property type="entry name" value="FTHF_cligase-like_sf"/>
</dbReference>
<dbReference type="OrthoDB" id="9794157at2"/>
<evidence type="ECO:0000313" key="2">
    <source>
        <dbReference type="EMBL" id="AWN36932.1"/>
    </source>
</evidence>
<dbReference type="EMBL" id="CP029551">
    <property type="protein sequence ID" value="AWN36932.1"/>
    <property type="molecule type" value="Genomic_DNA"/>
</dbReference>
<reference evidence="2 3" key="1">
    <citation type="submission" date="2018-05" db="EMBL/GenBank/DDBJ databases">
        <title>Complete Genome Sequence of Methylobacterium sp. 17Sr1-43.</title>
        <authorList>
            <person name="Srinivasan S."/>
        </authorList>
    </citation>
    <scope>NUCLEOTIDE SEQUENCE [LARGE SCALE GENOMIC DNA]</scope>
    <source>
        <strain evidence="2 3">17Sr1-43</strain>
    </source>
</reference>
<evidence type="ECO:0000313" key="3">
    <source>
        <dbReference type="Proteomes" id="UP000246058"/>
    </source>
</evidence>
<dbReference type="SUPFAM" id="SSF100950">
    <property type="entry name" value="NagB/RpiA/CoA transferase-like"/>
    <property type="match status" value="1"/>
</dbReference>